<dbReference type="GO" id="GO:0030288">
    <property type="term" value="C:outer membrane-bounded periplasmic space"/>
    <property type="evidence" value="ECO:0007669"/>
    <property type="project" value="TreeGrafter"/>
</dbReference>
<gene>
    <name evidence="3" type="ORF">OP8BY_1773</name>
</gene>
<dbReference type="InterPro" id="IPR029045">
    <property type="entry name" value="ClpP/crotonase-like_dom_sf"/>
</dbReference>
<dbReference type="AlphaFoldDB" id="A0A3E2BN66"/>
<dbReference type="SMART" id="SM00228">
    <property type="entry name" value="PDZ"/>
    <property type="match status" value="1"/>
</dbReference>
<dbReference type="GO" id="GO:0008236">
    <property type="term" value="F:serine-type peptidase activity"/>
    <property type="evidence" value="ECO:0007669"/>
    <property type="project" value="InterPro"/>
</dbReference>
<protein>
    <submittedName>
        <fullName evidence="3">Putative carboxyl-terminal protease</fullName>
    </submittedName>
</protein>
<name>A0A3E2BN66_9BACT</name>
<keyword evidence="1" id="KW-0812">Transmembrane</keyword>
<sequence length="386" mass="42428">MRFNKLNVYLLVIILLLTAMLLLDKRFLPAKSPLPQFSPSNADLLSTVMNYIKTDYLEEPNPARITEGAYRGLINSLDPLSAYLDKDLASRYLNRKIPVKGTGLIIFKKYGVFPMVIAVRENSPAAQAGLKVGDNISAINDRNTMNLSLLETSLLLEAEPGPNGQPPVRLRVLRGSETLEIQVNRDFLLRDNLKFSAGPSGLVVLRPTSIYQGLAAEISKTLKARLKTRPVPRAAVLDLRDCWGGDYEEARKLINLFIKVEEAASLESRSQKQVIACSDSPEFPNLKLFIWVNQATAGPAELVGGVLKDLNRAQTIGLETPGLAGVQESFPLADGSLVVLTTAVFSLKSGTKLWDNSLPLDVKLSYSESMDKLYQDKTLSLLSAKN</sequence>
<dbReference type="SUPFAM" id="SSF52096">
    <property type="entry name" value="ClpP/crotonase"/>
    <property type="match status" value="1"/>
</dbReference>
<accession>A0A3E2BN66</accession>
<dbReference type="Pfam" id="PF13180">
    <property type="entry name" value="PDZ_2"/>
    <property type="match status" value="1"/>
</dbReference>
<dbReference type="InterPro" id="IPR005151">
    <property type="entry name" value="Tail-specific_protease"/>
</dbReference>
<evidence type="ECO:0000256" key="1">
    <source>
        <dbReference type="SAM" id="Phobius"/>
    </source>
</evidence>
<dbReference type="Gene3D" id="3.90.226.10">
    <property type="entry name" value="2-enoyl-CoA Hydratase, Chain A, domain 1"/>
    <property type="match status" value="1"/>
</dbReference>
<dbReference type="PANTHER" id="PTHR32060:SF30">
    <property type="entry name" value="CARBOXY-TERMINAL PROCESSING PROTEASE CTPA"/>
    <property type="match status" value="1"/>
</dbReference>
<dbReference type="PANTHER" id="PTHR32060">
    <property type="entry name" value="TAIL-SPECIFIC PROTEASE"/>
    <property type="match status" value="1"/>
</dbReference>
<dbReference type="GO" id="GO:0004175">
    <property type="term" value="F:endopeptidase activity"/>
    <property type="evidence" value="ECO:0007669"/>
    <property type="project" value="TreeGrafter"/>
</dbReference>
<dbReference type="InterPro" id="IPR001478">
    <property type="entry name" value="PDZ"/>
</dbReference>
<evidence type="ECO:0000313" key="4">
    <source>
        <dbReference type="Proteomes" id="UP000257323"/>
    </source>
</evidence>
<evidence type="ECO:0000313" key="3">
    <source>
        <dbReference type="EMBL" id="RFT16169.1"/>
    </source>
</evidence>
<keyword evidence="3" id="KW-0645">Protease</keyword>
<dbReference type="PROSITE" id="PS50106">
    <property type="entry name" value="PDZ"/>
    <property type="match status" value="1"/>
</dbReference>
<feature type="transmembrane region" description="Helical" evidence="1">
    <location>
        <begin position="6"/>
        <end position="23"/>
    </location>
</feature>
<keyword evidence="1" id="KW-0472">Membrane</keyword>
<dbReference type="SUPFAM" id="SSF50156">
    <property type="entry name" value="PDZ domain-like"/>
    <property type="match status" value="1"/>
</dbReference>
<dbReference type="Pfam" id="PF03572">
    <property type="entry name" value="Peptidase_S41"/>
    <property type="match status" value="1"/>
</dbReference>
<reference evidence="3 4" key="1">
    <citation type="submission" date="2018-08" db="EMBL/GenBank/DDBJ databases">
        <title>Genome analysis of the thermophilic bacterium of the candidate phylum Aminicenantes from deep subsurface aquifer revealed its physiology and ecological role.</title>
        <authorList>
            <person name="Kadnikov V.V."/>
            <person name="Mardanov A.V."/>
            <person name="Beletsky A.V."/>
            <person name="Karnachuk O.V."/>
            <person name="Ravin N.V."/>
        </authorList>
    </citation>
    <scope>NUCLEOTIDE SEQUENCE [LARGE SCALE GENOMIC DNA]</scope>
    <source>
        <strain evidence="3">BY38</strain>
    </source>
</reference>
<evidence type="ECO:0000259" key="2">
    <source>
        <dbReference type="PROSITE" id="PS50106"/>
    </source>
</evidence>
<keyword evidence="1" id="KW-1133">Transmembrane helix</keyword>
<dbReference type="GO" id="GO:0006508">
    <property type="term" value="P:proteolysis"/>
    <property type="evidence" value="ECO:0007669"/>
    <property type="project" value="UniProtKB-KW"/>
</dbReference>
<dbReference type="Gene3D" id="3.30.750.44">
    <property type="match status" value="1"/>
</dbReference>
<dbReference type="EMBL" id="QUAH01000004">
    <property type="protein sequence ID" value="RFT16169.1"/>
    <property type="molecule type" value="Genomic_DNA"/>
</dbReference>
<dbReference type="InterPro" id="IPR036034">
    <property type="entry name" value="PDZ_sf"/>
</dbReference>
<comment type="caution">
    <text evidence="3">The sequence shown here is derived from an EMBL/GenBank/DDBJ whole genome shotgun (WGS) entry which is preliminary data.</text>
</comment>
<dbReference type="Gene3D" id="2.30.42.10">
    <property type="match status" value="1"/>
</dbReference>
<proteinExistence type="predicted"/>
<feature type="domain" description="PDZ" evidence="2">
    <location>
        <begin position="115"/>
        <end position="157"/>
    </location>
</feature>
<dbReference type="SMART" id="SM00245">
    <property type="entry name" value="TSPc"/>
    <property type="match status" value="1"/>
</dbReference>
<dbReference type="Proteomes" id="UP000257323">
    <property type="component" value="Unassembled WGS sequence"/>
</dbReference>
<dbReference type="GO" id="GO:0007165">
    <property type="term" value="P:signal transduction"/>
    <property type="evidence" value="ECO:0007669"/>
    <property type="project" value="TreeGrafter"/>
</dbReference>
<organism evidence="3 4">
    <name type="scientific">Candidatus Saccharicenans subterraneus</name>
    <dbReference type="NCBI Taxonomy" id="2508984"/>
    <lineage>
        <taxon>Bacteria</taxon>
        <taxon>Candidatus Aminicenantota</taxon>
        <taxon>Candidatus Aminicenantia</taxon>
        <taxon>Candidatus Aminicenantales</taxon>
        <taxon>Candidatus Saccharicenantaceae</taxon>
        <taxon>Candidatus Saccharicenans</taxon>
    </lineage>
</organism>
<keyword evidence="3" id="KW-0378">Hydrolase</keyword>